<dbReference type="RefSeq" id="WP_406766370.1">
    <property type="nucleotide sequence ID" value="NZ_JBJHZY010000004.1"/>
</dbReference>
<protein>
    <submittedName>
        <fullName evidence="1">Pyrophosphatase PpaX</fullName>
        <ecNumber evidence="1">3.6.1.1</ecNumber>
    </submittedName>
</protein>
<dbReference type="PANTHER" id="PTHR43434:SF26">
    <property type="entry name" value="PYROPHOSPHATASE PPAX"/>
    <property type="match status" value="1"/>
</dbReference>
<evidence type="ECO:0000313" key="2">
    <source>
        <dbReference type="Proteomes" id="UP001623661"/>
    </source>
</evidence>
<proteinExistence type="predicted"/>
<reference evidence="1 2" key="1">
    <citation type="submission" date="2024-11" db="EMBL/GenBank/DDBJ databases">
        <authorList>
            <person name="Heng Y.C."/>
            <person name="Lim A.C.H."/>
            <person name="Lee J.K.Y."/>
            <person name="Kittelmann S."/>
        </authorList>
    </citation>
    <scope>NUCLEOTIDE SEQUENCE [LARGE SCALE GENOMIC DNA]</scope>
    <source>
        <strain evidence="1 2">WILCCON 0202</strain>
    </source>
</reference>
<dbReference type="InterPro" id="IPR036412">
    <property type="entry name" value="HAD-like_sf"/>
</dbReference>
<dbReference type="GO" id="GO:0004427">
    <property type="term" value="F:inorganic diphosphate phosphatase activity"/>
    <property type="evidence" value="ECO:0007669"/>
    <property type="project" value="UniProtKB-EC"/>
</dbReference>
<dbReference type="SUPFAM" id="SSF56784">
    <property type="entry name" value="HAD-like"/>
    <property type="match status" value="1"/>
</dbReference>
<accession>A0ABW8TXB9</accession>
<dbReference type="NCBIfam" id="TIGR01509">
    <property type="entry name" value="HAD-SF-IA-v3"/>
    <property type="match status" value="1"/>
</dbReference>
<keyword evidence="2" id="KW-1185">Reference proteome</keyword>
<dbReference type="NCBIfam" id="TIGR01549">
    <property type="entry name" value="HAD-SF-IA-v1"/>
    <property type="match status" value="1"/>
</dbReference>
<dbReference type="NCBIfam" id="NF009804">
    <property type="entry name" value="PRK13288.1"/>
    <property type="match status" value="1"/>
</dbReference>
<name>A0ABW8TXB9_9CLOT</name>
<dbReference type="EC" id="3.6.1.1" evidence="1"/>
<organism evidence="1 2">
    <name type="scientific">Candidatus Clostridium radicumherbarum</name>
    <dbReference type="NCBI Taxonomy" id="3381662"/>
    <lineage>
        <taxon>Bacteria</taxon>
        <taxon>Bacillati</taxon>
        <taxon>Bacillota</taxon>
        <taxon>Clostridia</taxon>
        <taxon>Eubacteriales</taxon>
        <taxon>Clostridiaceae</taxon>
        <taxon>Clostridium</taxon>
    </lineage>
</organism>
<dbReference type="SFLD" id="SFLDG01135">
    <property type="entry name" value="C1.5.6:_HAD__Beta-PGM__Phospha"/>
    <property type="match status" value="1"/>
</dbReference>
<dbReference type="InterPro" id="IPR006439">
    <property type="entry name" value="HAD-SF_hydro_IA"/>
</dbReference>
<dbReference type="Proteomes" id="UP001623661">
    <property type="component" value="Unassembled WGS sequence"/>
</dbReference>
<comment type="caution">
    <text evidence="1">The sequence shown here is derived from an EMBL/GenBank/DDBJ whole genome shotgun (WGS) entry which is preliminary data.</text>
</comment>
<dbReference type="Gene3D" id="3.40.50.1000">
    <property type="entry name" value="HAD superfamily/HAD-like"/>
    <property type="match status" value="1"/>
</dbReference>
<evidence type="ECO:0000313" key="1">
    <source>
        <dbReference type="EMBL" id="MFL0269748.1"/>
    </source>
</evidence>
<dbReference type="SFLD" id="SFLDG01129">
    <property type="entry name" value="C1.5:_HAD__Beta-PGM__Phosphata"/>
    <property type="match status" value="1"/>
</dbReference>
<sequence length="215" mass="24361">MIKAVLFDLDGTLIDTNNLVIESFKHTFKEELNIDVPESEIVMYFGEPLIDTLARYDKENAHLLLNTYIKYNESIHDDTAKEVVDAKETLSELKALGIKVGVVTSKRKLIAERGLKLFNLFDKMDVIITPEDTSKHKPEAEPVLKACELLKVQPNEALMIGDSHYDILCGKNAGAKTCLVKYTVLPIDKIMSYNPEYAVDSIKEVINIVREENFR</sequence>
<dbReference type="Gene3D" id="1.10.150.240">
    <property type="entry name" value="Putative phosphatase, domain 2"/>
    <property type="match status" value="1"/>
</dbReference>
<dbReference type="InterPro" id="IPR041492">
    <property type="entry name" value="HAD_2"/>
</dbReference>
<gene>
    <name evidence="1" type="primary">ppaX</name>
    <name evidence="1" type="ORF">ACJDUH_16845</name>
</gene>
<dbReference type="InterPro" id="IPR023214">
    <property type="entry name" value="HAD_sf"/>
</dbReference>
<dbReference type="InterPro" id="IPR050155">
    <property type="entry name" value="HAD-like_hydrolase_sf"/>
</dbReference>
<dbReference type="PANTHER" id="PTHR43434">
    <property type="entry name" value="PHOSPHOGLYCOLATE PHOSPHATASE"/>
    <property type="match status" value="1"/>
</dbReference>
<dbReference type="InterPro" id="IPR023198">
    <property type="entry name" value="PGP-like_dom2"/>
</dbReference>
<keyword evidence="1" id="KW-0378">Hydrolase</keyword>
<dbReference type="EMBL" id="JBJHZY010000004">
    <property type="protein sequence ID" value="MFL0269748.1"/>
    <property type="molecule type" value="Genomic_DNA"/>
</dbReference>
<dbReference type="SFLD" id="SFLDS00003">
    <property type="entry name" value="Haloacid_Dehalogenase"/>
    <property type="match status" value="1"/>
</dbReference>
<dbReference type="Pfam" id="PF13419">
    <property type="entry name" value="HAD_2"/>
    <property type="match status" value="1"/>
</dbReference>